<keyword evidence="7" id="KW-0732">Signal</keyword>
<evidence type="ECO:0000256" key="1">
    <source>
        <dbReference type="ARBA" id="ARBA00004561"/>
    </source>
</evidence>
<evidence type="ECO:0000256" key="2">
    <source>
        <dbReference type="ARBA" id="ARBA00008387"/>
    </source>
</evidence>
<comment type="subcellular location">
    <subcellularLocation>
        <location evidence="1">Fimbrium</location>
    </subcellularLocation>
</comment>
<dbReference type="GO" id="GO:0009289">
    <property type="term" value="C:pilus"/>
    <property type="evidence" value="ECO:0007669"/>
    <property type="project" value="UniProtKB-SubCell"/>
</dbReference>
<dbReference type="Pfam" id="PF05567">
    <property type="entry name" value="T4P_PilY1"/>
    <property type="match status" value="1"/>
</dbReference>
<protein>
    <submittedName>
        <fullName evidence="9">Type IV pilus assembly protein PilY1</fullName>
    </submittedName>
</protein>
<comment type="similarity">
    <text evidence="2">Belongs to the PilY1 family.</text>
</comment>
<dbReference type="AlphaFoldDB" id="A0A1I7EW84"/>
<keyword evidence="3" id="KW-1029">Fimbrium biogenesis</keyword>
<evidence type="ECO:0000256" key="6">
    <source>
        <dbReference type="ARBA" id="ARBA00023263"/>
    </source>
</evidence>
<keyword evidence="5" id="KW-0106">Calcium</keyword>
<feature type="chain" id="PRO_5010238883" evidence="7">
    <location>
        <begin position="30"/>
        <end position="1149"/>
    </location>
</feature>
<dbReference type="InterPro" id="IPR008707">
    <property type="entry name" value="B-propeller_PilY1"/>
</dbReference>
<dbReference type="InterPro" id="IPR011047">
    <property type="entry name" value="Quinoprotein_ADH-like_sf"/>
</dbReference>
<evidence type="ECO:0000256" key="5">
    <source>
        <dbReference type="ARBA" id="ARBA00022837"/>
    </source>
</evidence>
<gene>
    <name evidence="9" type="ORF">SAMN05216339_101118</name>
</gene>
<feature type="domain" description="PilY1 beta-propeller" evidence="8">
    <location>
        <begin position="661"/>
        <end position="992"/>
    </location>
</feature>
<evidence type="ECO:0000256" key="3">
    <source>
        <dbReference type="ARBA" id="ARBA00022558"/>
    </source>
</evidence>
<dbReference type="GO" id="GO:0046872">
    <property type="term" value="F:metal ion binding"/>
    <property type="evidence" value="ECO:0007669"/>
    <property type="project" value="UniProtKB-KW"/>
</dbReference>
<reference evidence="9 10" key="1">
    <citation type="submission" date="2016-10" db="EMBL/GenBank/DDBJ databases">
        <authorList>
            <person name="de Groot N.N."/>
        </authorList>
    </citation>
    <scope>NUCLEOTIDE SEQUENCE [LARGE SCALE GENOMIC DNA]</scope>
    <source>
        <strain evidence="9 10">Nm24</strain>
    </source>
</reference>
<dbReference type="RefSeq" id="WP_256214748.1">
    <property type="nucleotide sequence ID" value="NZ_FPBL01000001.1"/>
</dbReference>
<keyword evidence="4" id="KW-0479">Metal-binding</keyword>
<feature type="signal peptide" evidence="7">
    <location>
        <begin position="1"/>
        <end position="29"/>
    </location>
</feature>
<evidence type="ECO:0000313" key="10">
    <source>
        <dbReference type="Proteomes" id="UP000183926"/>
    </source>
</evidence>
<sequence length="1149" mass="123757">MKTVRGVIRAWMFMACFLCMLIRAGSAGAALSLSDVPLFLTTAVDPNVIFTLDDSGSMQWEIMPDDLIKSSAYFVFPVKSRVYGGSGYTNRVVGFNGGDFDSDNKYTASLRSSHVNTIYYNPAMRYLPWSNSDGSLMANADITCALHNPTRVGTNIDYCRNLTVNNTEEAGWLTKTGGITADRSRTFYPAVYFHYNGSGETNSASSFTRVEIKPENAPFTGGAGRTDCTAAPTCTYTEEIQNFANWYTYYRSRILLARAGVGRAFAVQGNNMRVAFGAINKGSSSNKVDGVSTSTLITGVRQFAGQEREDFFNSLYNHIIPAANTPLRKAMQSVGEYLTRADDKGPWSTTPGKSGGEQLVCRQNYHILMTDGYWNDSTPSGIGNSDNTTGSIITNHFPNVSPATYQYSPALPYSDSYSSTLADVAMHYWKNDLRPDLANKVPTNVNDPAFWQHMVNFTVGLGVEGTLGDLLPGSSGGPAAWPDPTDADVYKIDDLRHAAVNSRGEFFSAQDPATFAAGLTNALTNITARVSSAAAVTTNTSRLNTGAQIYQAKFNSADWSGQLLAFNLESDASLGPLQWEASEQLPEHASRKIFTHNGTAGLAFTAANFSSFSAVQQAALDTNTNGVNDGQGLQRLAWLRGDQTTEVGQGGMFRKRNSGVLGDIVNSDLLFVKALDFGYDAFLDGTPGKISYYAYVQSSNSRTPVVYTGANDGMLHAFNAQTGKELFAYIPAAVYPQLSKLTDSGYVHRYFVDGNAYAGDAYIGATPAWKTVLLGTLGGGGKSIFALNITDPVNFSASDVMWEFTDADLGFVHGQAKIARLNDGSWAAIISNGYNSTSDKAYLLIVDLQTGALIKKIPTNSSTNNGLSSPALVDTNGDKIIDIVYAGDLQGNVWKFDLSQTDSAQWGVAYKSGSIGVPLFAARNTGNQVQPITSPLEVGYHKQGGYMIFFGTGQFIASGDATDKKVQSLYGIWDKGSSIPEMNRSVLQSQTILAETVIPPFERTISDNGIDWSAKRGWYIDLLQPPGATKQGERSVVMPMLNFGRIIFTTLIPSVDPCEAGGRNWLVLLNAENGGMMSPPQFDTNNDGKLDSGDRVIAAVGSDGIRSESVAISAGSLTHLIAATTTGAVEKVTISNGAPPPRRSWKQIQ</sequence>
<organism evidence="9 10">
    <name type="scientific">Nitrosomonas eutropha</name>
    <dbReference type="NCBI Taxonomy" id="916"/>
    <lineage>
        <taxon>Bacteria</taxon>
        <taxon>Pseudomonadati</taxon>
        <taxon>Pseudomonadota</taxon>
        <taxon>Betaproteobacteria</taxon>
        <taxon>Nitrosomonadales</taxon>
        <taxon>Nitrosomonadaceae</taxon>
        <taxon>Nitrosomonas</taxon>
    </lineage>
</organism>
<dbReference type="SUPFAM" id="SSF50998">
    <property type="entry name" value="Quinoprotein alcohol dehydrogenase-like"/>
    <property type="match status" value="1"/>
</dbReference>
<proteinExistence type="inferred from homology"/>
<dbReference type="EMBL" id="FPBL01000001">
    <property type="protein sequence ID" value="SFU28149.1"/>
    <property type="molecule type" value="Genomic_DNA"/>
</dbReference>
<evidence type="ECO:0000259" key="8">
    <source>
        <dbReference type="Pfam" id="PF05567"/>
    </source>
</evidence>
<name>A0A1I7EW84_9PROT</name>
<evidence type="ECO:0000256" key="7">
    <source>
        <dbReference type="SAM" id="SignalP"/>
    </source>
</evidence>
<keyword evidence="6" id="KW-0281">Fimbrium</keyword>
<evidence type="ECO:0000313" key="9">
    <source>
        <dbReference type="EMBL" id="SFU28149.1"/>
    </source>
</evidence>
<evidence type="ECO:0000256" key="4">
    <source>
        <dbReference type="ARBA" id="ARBA00022723"/>
    </source>
</evidence>
<accession>A0A1I7EW84</accession>
<dbReference type="Proteomes" id="UP000183926">
    <property type="component" value="Unassembled WGS sequence"/>
</dbReference>